<dbReference type="AlphaFoldDB" id="A0AAN8RBM5"/>
<dbReference type="InterPro" id="IPR001810">
    <property type="entry name" value="F-box_dom"/>
</dbReference>
<comment type="caution">
    <text evidence="2">The sequence shown here is derived from an EMBL/GenBank/DDBJ whole genome shotgun (WGS) entry which is preliminary data.</text>
</comment>
<dbReference type="EMBL" id="JAVHNR010000011">
    <property type="protein sequence ID" value="KAK6330677.1"/>
    <property type="molecule type" value="Genomic_DNA"/>
</dbReference>
<gene>
    <name evidence="2" type="ORF">TWF718_002874</name>
</gene>
<sequence>MYDLPNELTAEVGAELDEDDWLALRMTCQKFNDRFKEFHLNAKYQHRRVFLCRQGVQNLGLISEHPSGMNLRVQRLDVVLQSPFRLCSEPDMPLLVTKEDIPLAKRQLEIMAEEQEDGDLYAHDAIDFETEVGHVGYLLQHAMSNLPSLRSVFFTASRKSKSLSRSECNIFYPELDYGPGTRIPEAFIRSGMFELDDCSLDVSMGEWDKILPVVFSVPDSNLESLTWIQRAGSADLDSLGLFTCNIGSDFPGLRVLKVSIGAKSGYKEIELWRSKFRHWVGSIGSTVEELELDVSERQGSNRPEPWTPSINFLELPESHALSGLAKLNLCSFVLEAENLKSFLVRCKENLRELTLSRFTMQDPETGCFKLLKFLNDGFRLRLFKLEFQDGSSGRLVKKPTDYLLPSLSVRGDWSSSSTKCMVKGQYPKGGYSFEKYLKGELTTHDSPNEFWSSISNGLCINSKAIYEYNMVHFPTNLRTSYSGVDDDPYSVDGVDIDALIDADIDNHNYYDFDGEDVSLDDLYGDDYYYEDGGEDFYDGDYYGDFPGCQCCDR</sequence>
<protein>
    <recommendedName>
        <fullName evidence="1">F-box domain-containing protein</fullName>
    </recommendedName>
</protein>
<evidence type="ECO:0000313" key="2">
    <source>
        <dbReference type="EMBL" id="KAK6330677.1"/>
    </source>
</evidence>
<evidence type="ECO:0000259" key="1">
    <source>
        <dbReference type="PROSITE" id="PS50181"/>
    </source>
</evidence>
<feature type="domain" description="F-box" evidence="1">
    <location>
        <begin position="1"/>
        <end position="47"/>
    </location>
</feature>
<dbReference type="PROSITE" id="PS50181">
    <property type="entry name" value="FBOX"/>
    <property type="match status" value="1"/>
</dbReference>
<dbReference type="Proteomes" id="UP001313282">
    <property type="component" value="Unassembled WGS sequence"/>
</dbReference>
<organism evidence="2 3">
    <name type="scientific">Orbilia javanica</name>
    <dbReference type="NCBI Taxonomy" id="47235"/>
    <lineage>
        <taxon>Eukaryota</taxon>
        <taxon>Fungi</taxon>
        <taxon>Dikarya</taxon>
        <taxon>Ascomycota</taxon>
        <taxon>Pezizomycotina</taxon>
        <taxon>Orbiliomycetes</taxon>
        <taxon>Orbiliales</taxon>
        <taxon>Orbiliaceae</taxon>
        <taxon>Orbilia</taxon>
    </lineage>
</organism>
<keyword evidence="3" id="KW-1185">Reference proteome</keyword>
<proteinExistence type="predicted"/>
<reference evidence="2 3" key="1">
    <citation type="submission" date="2019-10" db="EMBL/GenBank/DDBJ databases">
        <authorList>
            <person name="Palmer J.M."/>
        </authorList>
    </citation>
    <scope>NUCLEOTIDE SEQUENCE [LARGE SCALE GENOMIC DNA]</scope>
    <source>
        <strain evidence="2 3">TWF718</strain>
    </source>
</reference>
<evidence type="ECO:0000313" key="3">
    <source>
        <dbReference type="Proteomes" id="UP001313282"/>
    </source>
</evidence>
<accession>A0AAN8RBM5</accession>
<name>A0AAN8RBM5_9PEZI</name>